<dbReference type="Pfam" id="PF00749">
    <property type="entry name" value="tRNA-synt_1c"/>
    <property type="match status" value="1"/>
</dbReference>
<feature type="binding site" evidence="7">
    <location>
        <position position="244"/>
    </location>
    <ligand>
        <name>ATP</name>
        <dbReference type="ChEBI" id="CHEBI:30616"/>
    </ligand>
</feature>
<dbReference type="PATRIC" id="fig|1097667.3.peg.831"/>
<feature type="binding site" evidence="7">
    <location>
        <position position="185"/>
    </location>
    <ligand>
        <name>L-glutamate</name>
        <dbReference type="ChEBI" id="CHEBI:29985"/>
    </ligand>
</feature>
<dbReference type="InterPro" id="IPR020058">
    <property type="entry name" value="Glu/Gln-tRNA-synth_Ib_cat-dom"/>
</dbReference>
<dbReference type="InterPro" id="IPR049940">
    <property type="entry name" value="GluQ/Sye"/>
</dbReference>
<dbReference type="InterPro" id="IPR001412">
    <property type="entry name" value="aa-tRNA-synth_I_CS"/>
</dbReference>
<keyword evidence="5 7" id="KW-0067">ATP-binding</keyword>
<keyword evidence="11" id="KW-1185">Reference proteome</keyword>
<evidence type="ECO:0000313" key="10">
    <source>
        <dbReference type="EMBL" id="EHN12281.1"/>
    </source>
</evidence>
<organism evidence="10 11">
    <name type="scientific">Patulibacter medicamentivorans</name>
    <dbReference type="NCBI Taxonomy" id="1097667"/>
    <lineage>
        <taxon>Bacteria</taxon>
        <taxon>Bacillati</taxon>
        <taxon>Actinomycetota</taxon>
        <taxon>Thermoleophilia</taxon>
        <taxon>Solirubrobacterales</taxon>
        <taxon>Patulibacteraceae</taxon>
        <taxon>Patulibacter</taxon>
    </lineage>
</organism>
<dbReference type="PANTHER" id="PTHR43311:SF1">
    <property type="entry name" value="GLUTAMYL-Q TRNA(ASP) SYNTHETASE"/>
    <property type="match status" value="1"/>
</dbReference>
<evidence type="ECO:0000256" key="3">
    <source>
        <dbReference type="ARBA" id="ARBA00022741"/>
    </source>
</evidence>
<keyword evidence="1 7" id="KW-0436">Ligase</keyword>
<protein>
    <recommendedName>
        <fullName evidence="7">Glutamyl-Q tRNA(Asp) synthetase</fullName>
        <shortName evidence="7">Glu-Q-RSs</shortName>
        <ecNumber evidence="7">6.1.1.-</ecNumber>
    </recommendedName>
</protein>
<keyword evidence="4 7" id="KW-0862">Zinc</keyword>
<feature type="domain" description="Glutamyl/glutaminyl-tRNA synthetase class Ib catalytic" evidence="9">
    <location>
        <begin position="7"/>
        <end position="252"/>
    </location>
</feature>
<reference evidence="10 11" key="1">
    <citation type="journal article" date="2013" name="Biodegradation">
        <title>Quantitative proteomic analysis of ibuprofen-degrading Patulibacter sp. strain I11.</title>
        <authorList>
            <person name="Almeida B."/>
            <person name="Kjeldal H."/>
            <person name="Lolas I."/>
            <person name="Knudsen A.D."/>
            <person name="Carvalho G."/>
            <person name="Nielsen K.L."/>
            <person name="Barreto Crespo M.T."/>
            <person name="Stensballe A."/>
            <person name="Nielsen J.L."/>
        </authorList>
    </citation>
    <scope>NUCLEOTIDE SEQUENCE [LARGE SCALE GENOMIC DNA]</scope>
    <source>
        <strain evidence="10 11">I11</strain>
    </source>
</reference>
<dbReference type="GO" id="GO:0005524">
    <property type="term" value="F:ATP binding"/>
    <property type="evidence" value="ECO:0007669"/>
    <property type="project" value="UniProtKB-KW"/>
</dbReference>
<evidence type="ECO:0000256" key="7">
    <source>
        <dbReference type="HAMAP-Rule" id="MF_01428"/>
    </source>
</evidence>
<dbReference type="GO" id="GO:0005829">
    <property type="term" value="C:cytosol"/>
    <property type="evidence" value="ECO:0007669"/>
    <property type="project" value="TreeGrafter"/>
</dbReference>
<evidence type="ECO:0000256" key="4">
    <source>
        <dbReference type="ARBA" id="ARBA00022833"/>
    </source>
</evidence>
<dbReference type="PROSITE" id="PS00178">
    <property type="entry name" value="AA_TRNA_LIGASE_I"/>
    <property type="match status" value="1"/>
</dbReference>
<evidence type="ECO:0000256" key="1">
    <source>
        <dbReference type="ARBA" id="ARBA00022598"/>
    </source>
</evidence>
<dbReference type="GO" id="GO:0006400">
    <property type="term" value="P:tRNA modification"/>
    <property type="evidence" value="ECO:0007669"/>
    <property type="project" value="InterPro"/>
</dbReference>
<dbReference type="InterPro" id="IPR022380">
    <property type="entry name" value="Glu-Q_tRNA(Asp)_Synthase"/>
</dbReference>
<dbReference type="EMBL" id="AGUD01000038">
    <property type="protein sequence ID" value="EHN12281.1"/>
    <property type="molecule type" value="Genomic_DNA"/>
</dbReference>
<feature type="binding site" evidence="7">
    <location>
        <position position="126"/>
    </location>
    <ligand>
        <name>Zn(2+)</name>
        <dbReference type="ChEBI" id="CHEBI:29105"/>
    </ligand>
</feature>
<dbReference type="AlphaFoldDB" id="H0E222"/>
<dbReference type="SUPFAM" id="SSF52374">
    <property type="entry name" value="Nucleotidylyl transferase"/>
    <property type="match status" value="1"/>
</dbReference>
<comment type="function">
    <text evidence="7">Catalyzes the tRNA-independent activation of glutamate in presence of ATP and the subsequent transfer of glutamate onto a tRNA(Asp). Glutamate is transferred on the 2-amino-5-(4,5-dihydroxy-2-cyclopenten-1-yl) moiety of the queuosine in the wobble position of the QUC anticodon.</text>
</comment>
<sequence>MAQPDGRYAPSPTGALHLGNLRTALLAWLAARAGGGRFRLRIDDLDAGRSRPEHEAGQLADLRALGLDWDGEPLRQSARASAYATAVGALEARQLVYPCWCTRAEIREAASAPHGDLPEGAYPGTCAALDAAGRAARERAAGGRPPAWRVRAAAAEVVVEDLVLGPIRGVVDDFVVRRGDGTHAYNLAVVVDDDDQEIGQVVRGADLASSAPRQAWLAGVLGLRVPSYAHVPLVLGADGRRLAKRDGAVTLADRRALGESAEQVRGALAASVGLAPPGAAPSLDELLAGFDLARLRDRGPTVWNPGSGPLAAGRR</sequence>
<dbReference type="InterPro" id="IPR000924">
    <property type="entry name" value="Glu/Gln-tRNA-synth"/>
</dbReference>
<evidence type="ECO:0000259" key="9">
    <source>
        <dbReference type="Pfam" id="PF00749"/>
    </source>
</evidence>
<feature type="binding site" evidence="7">
    <location>
        <position position="43"/>
    </location>
    <ligand>
        <name>L-glutamate</name>
        <dbReference type="ChEBI" id="CHEBI:29985"/>
    </ligand>
</feature>
<feature type="short sequence motif" description="'KMSKS' region" evidence="7">
    <location>
        <begin position="241"/>
        <end position="245"/>
    </location>
</feature>
<feature type="short sequence motif" description="'HIGH' region" evidence="7">
    <location>
        <begin position="10"/>
        <end position="20"/>
    </location>
</feature>
<feature type="binding site" evidence="7">
    <location>
        <position position="203"/>
    </location>
    <ligand>
        <name>L-glutamate</name>
        <dbReference type="ChEBI" id="CHEBI:29985"/>
    </ligand>
</feature>
<comment type="caution">
    <text evidence="10">The sequence shown here is derived from an EMBL/GenBank/DDBJ whole genome shotgun (WGS) entry which is preliminary data.</text>
</comment>
<dbReference type="GO" id="GO:0004818">
    <property type="term" value="F:glutamate-tRNA ligase activity"/>
    <property type="evidence" value="ECO:0007669"/>
    <property type="project" value="TreeGrafter"/>
</dbReference>
<gene>
    <name evidence="7" type="primary">gluQ</name>
    <name evidence="10" type="ORF">PAI11_08350</name>
</gene>
<dbReference type="EC" id="6.1.1.-" evidence="7"/>
<dbReference type="PRINTS" id="PR00987">
    <property type="entry name" value="TRNASYNTHGLU"/>
</dbReference>
<dbReference type="RefSeq" id="WP_007571243.1">
    <property type="nucleotide sequence ID" value="NZ_AGUD01000038.1"/>
</dbReference>
<feature type="binding site" evidence="7">
    <location>
        <position position="101"/>
    </location>
    <ligand>
        <name>Zn(2+)</name>
        <dbReference type="ChEBI" id="CHEBI:29105"/>
    </ligand>
</feature>
<dbReference type="OrthoDB" id="9807503at2"/>
<feature type="binding site" evidence="7">
    <location>
        <position position="122"/>
    </location>
    <ligand>
        <name>Zn(2+)</name>
        <dbReference type="ChEBI" id="CHEBI:29105"/>
    </ligand>
</feature>
<accession>H0E222</accession>
<dbReference type="InterPro" id="IPR014729">
    <property type="entry name" value="Rossmann-like_a/b/a_fold"/>
</dbReference>
<evidence type="ECO:0000256" key="6">
    <source>
        <dbReference type="ARBA" id="ARBA00023146"/>
    </source>
</evidence>
<comment type="cofactor">
    <cofactor evidence="7">
        <name>Zn(2+)</name>
        <dbReference type="ChEBI" id="CHEBI:29105"/>
    </cofactor>
    <text evidence="7">Binds 1 zinc ion per subunit.</text>
</comment>
<keyword evidence="8" id="KW-0648">Protein biosynthesis</keyword>
<keyword evidence="2 7" id="KW-0479">Metal-binding</keyword>
<proteinExistence type="inferred from homology"/>
<evidence type="ECO:0000256" key="5">
    <source>
        <dbReference type="ARBA" id="ARBA00022840"/>
    </source>
</evidence>
<dbReference type="NCBIfam" id="NF004314">
    <property type="entry name" value="PRK05710.1-3"/>
    <property type="match status" value="1"/>
</dbReference>
<comment type="similarity">
    <text evidence="7">Belongs to the class-I aminoacyl-tRNA synthetase family. GluQ subfamily.</text>
</comment>
<name>H0E222_9ACTN</name>
<feature type="binding site" evidence="7">
    <location>
        <begin position="7"/>
        <end position="11"/>
    </location>
    <ligand>
        <name>L-glutamate</name>
        <dbReference type="ChEBI" id="CHEBI:29985"/>
    </ligand>
</feature>
<evidence type="ECO:0000256" key="8">
    <source>
        <dbReference type="RuleBase" id="RU363037"/>
    </source>
</evidence>
<evidence type="ECO:0000256" key="2">
    <source>
        <dbReference type="ARBA" id="ARBA00022723"/>
    </source>
</evidence>
<dbReference type="NCBIfam" id="TIGR03838">
    <property type="entry name" value="queuosine_YadB"/>
    <property type="match status" value="1"/>
</dbReference>
<keyword evidence="6 7" id="KW-0030">Aminoacyl-tRNA synthetase</keyword>
<dbReference type="GO" id="GO:0008270">
    <property type="term" value="F:zinc ion binding"/>
    <property type="evidence" value="ECO:0007669"/>
    <property type="project" value="UniProtKB-UniRule"/>
</dbReference>
<dbReference type="GO" id="GO:0006424">
    <property type="term" value="P:glutamyl-tRNA aminoacylation"/>
    <property type="evidence" value="ECO:0007669"/>
    <property type="project" value="InterPro"/>
</dbReference>
<dbReference type="PANTHER" id="PTHR43311">
    <property type="entry name" value="GLUTAMATE--TRNA LIGASE"/>
    <property type="match status" value="1"/>
</dbReference>
<dbReference type="NCBIfam" id="NF004315">
    <property type="entry name" value="PRK05710.1-4"/>
    <property type="match status" value="1"/>
</dbReference>
<dbReference type="Gene3D" id="3.40.50.620">
    <property type="entry name" value="HUPs"/>
    <property type="match status" value="1"/>
</dbReference>
<dbReference type="HAMAP" id="MF_01428">
    <property type="entry name" value="Glu_Q_tRNA_synth"/>
    <property type="match status" value="1"/>
</dbReference>
<dbReference type="Proteomes" id="UP000005143">
    <property type="component" value="Unassembled WGS sequence"/>
</dbReference>
<evidence type="ECO:0000313" key="11">
    <source>
        <dbReference type="Proteomes" id="UP000005143"/>
    </source>
</evidence>
<feature type="binding site" evidence="7">
    <location>
        <position position="99"/>
    </location>
    <ligand>
        <name>Zn(2+)</name>
        <dbReference type="ChEBI" id="CHEBI:29105"/>
    </ligand>
</feature>
<keyword evidence="3 7" id="KW-0547">Nucleotide-binding</keyword>